<dbReference type="RefSeq" id="WP_101280749.1">
    <property type="nucleotide sequence ID" value="NZ_CP049946.1"/>
</dbReference>
<keyword evidence="3" id="KW-1185">Reference proteome</keyword>
<reference evidence="2 3" key="1">
    <citation type="submission" date="2020-03" db="EMBL/GenBank/DDBJ databases">
        <title>Genome mining and metabolic profiling illuminate the polycyclic tetramate macrolactams from Streptomyces koyangensis SCSIO 5802.</title>
        <authorList>
            <person name="Ding W."/>
        </authorList>
    </citation>
    <scope>NUCLEOTIDE SEQUENCE [LARGE SCALE GENOMIC DNA]</scope>
    <source>
        <strain evidence="2 3">SCSIO 5802</strain>
        <plasmid evidence="2 3">unnamed</plasmid>
    </source>
</reference>
<keyword evidence="2" id="KW-0614">Plasmid</keyword>
<dbReference type="Proteomes" id="UP000596311">
    <property type="component" value="Plasmid unnamed"/>
</dbReference>
<protein>
    <submittedName>
        <fullName evidence="2">Acyl-CoA carboxylase subunit epsilon</fullName>
    </submittedName>
</protein>
<geneLocation type="plasmid" evidence="2 3">
    <name>unnamed</name>
</geneLocation>
<accession>A0ABX7ENM2</accession>
<evidence type="ECO:0000313" key="2">
    <source>
        <dbReference type="EMBL" id="QRF06463.1"/>
    </source>
</evidence>
<dbReference type="InterPro" id="IPR032716">
    <property type="entry name" value="ACC_epsilon"/>
</dbReference>
<proteinExistence type="predicted"/>
<evidence type="ECO:0000256" key="1">
    <source>
        <dbReference type="SAM" id="MobiDB-lite"/>
    </source>
</evidence>
<gene>
    <name evidence="2" type="ORF">G9U55_30355</name>
</gene>
<feature type="region of interest" description="Disordered" evidence="1">
    <location>
        <begin position="43"/>
        <end position="63"/>
    </location>
</feature>
<dbReference type="EMBL" id="CP049946">
    <property type="protein sequence ID" value="QRF06463.1"/>
    <property type="molecule type" value="Genomic_DNA"/>
</dbReference>
<dbReference type="Pfam" id="PF13822">
    <property type="entry name" value="ACC_epsilon"/>
    <property type="match status" value="1"/>
</dbReference>
<organism evidence="2 3">
    <name type="scientific">Streptomyces koyangensis</name>
    <dbReference type="NCBI Taxonomy" id="188770"/>
    <lineage>
        <taxon>Bacteria</taxon>
        <taxon>Bacillati</taxon>
        <taxon>Actinomycetota</taxon>
        <taxon>Actinomycetes</taxon>
        <taxon>Kitasatosporales</taxon>
        <taxon>Streptomycetaceae</taxon>
        <taxon>Streptomyces</taxon>
        <taxon>Streptomyces aurantiacus group</taxon>
    </lineage>
</organism>
<name>A0ABX7ENM2_9ACTN</name>
<evidence type="ECO:0000313" key="3">
    <source>
        <dbReference type="Proteomes" id="UP000596311"/>
    </source>
</evidence>
<sequence>MESREAVFRVERGQADAAELAAVAAVLLAVSRNRGPVVSRRRAQAGSSWWRSAGGYRSPASWR</sequence>